<dbReference type="InterPro" id="IPR013783">
    <property type="entry name" value="Ig-like_fold"/>
</dbReference>
<keyword evidence="2" id="KW-0964">Secreted</keyword>
<protein>
    <submittedName>
        <fullName evidence="8">DUF11 domain-containing protein</fullName>
    </submittedName>
</protein>
<dbReference type="InterPro" id="IPR047589">
    <property type="entry name" value="DUF11_rpt"/>
</dbReference>
<evidence type="ECO:0000256" key="2">
    <source>
        <dbReference type="ARBA" id="ARBA00022525"/>
    </source>
</evidence>
<keyword evidence="3" id="KW-0732">Signal</keyword>
<dbReference type="InterPro" id="IPR019931">
    <property type="entry name" value="LPXTG_anchor"/>
</dbReference>
<proteinExistence type="predicted"/>
<dbReference type="EMBL" id="CP049933">
    <property type="protein sequence ID" value="QIM17626.1"/>
    <property type="molecule type" value="Genomic_DNA"/>
</dbReference>
<keyword evidence="5" id="KW-0812">Transmembrane</keyword>
<reference evidence="8 9" key="1">
    <citation type="submission" date="2020-03" db="EMBL/GenBank/DDBJ databases">
        <title>Leucobacter sp. nov., isolated from beetles.</title>
        <authorList>
            <person name="Hyun D.-W."/>
            <person name="Bae J.-W."/>
        </authorList>
    </citation>
    <scope>NUCLEOTIDE SEQUENCE [LARGE SCALE GENOMIC DNA]</scope>
    <source>
        <strain evidence="8 9">HDW9A</strain>
    </source>
</reference>
<gene>
    <name evidence="8" type="ORF">G7066_00900</name>
</gene>
<evidence type="ECO:0000259" key="6">
    <source>
        <dbReference type="Pfam" id="PF00746"/>
    </source>
</evidence>
<dbReference type="Proteomes" id="UP000503441">
    <property type="component" value="Chromosome"/>
</dbReference>
<dbReference type="RefSeq" id="WP_166328346.1">
    <property type="nucleotide sequence ID" value="NZ_CP049933.1"/>
</dbReference>
<evidence type="ECO:0000256" key="4">
    <source>
        <dbReference type="ARBA" id="ARBA00023088"/>
    </source>
</evidence>
<evidence type="ECO:0000313" key="9">
    <source>
        <dbReference type="Proteomes" id="UP000503441"/>
    </source>
</evidence>
<dbReference type="Pfam" id="PF24346">
    <property type="entry name" value="DUF7507"/>
    <property type="match status" value="1"/>
</dbReference>
<accession>A0ABX6JUG1</accession>
<keyword evidence="9" id="KW-1185">Reference proteome</keyword>
<keyword evidence="4" id="KW-0572">Peptidoglycan-anchor</keyword>
<keyword evidence="1" id="KW-0134">Cell wall</keyword>
<dbReference type="NCBIfam" id="TIGR01167">
    <property type="entry name" value="LPXTG_anchor"/>
    <property type="match status" value="1"/>
</dbReference>
<keyword evidence="5" id="KW-1133">Transmembrane helix</keyword>
<organism evidence="8 9">
    <name type="scientific">Leucobacter coleopterorum</name>
    <dbReference type="NCBI Taxonomy" id="2714933"/>
    <lineage>
        <taxon>Bacteria</taxon>
        <taxon>Bacillati</taxon>
        <taxon>Actinomycetota</taxon>
        <taxon>Actinomycetes</taxon>
        <taxon>Micrococcales</taxon>
        <taxon>Microbacteriaceae</taxon>
        <taxon>Leucobacter</taxon>
    </lineage>
</organism>
<keyword evidence="5" id="KW-0472">Membrane</keyword>
<evidence type="ECO:0000256" key="3">
    <source>
        <dbReference type="ARBA" id="ARBA00022729"/>
    </source>
</evidence>
<dbReference type="InterPro" id="IPR055354">
    <property type="entry name" value="DUF7507"/>
</dbReference>
<feature type="transmembrane region" description="Helical" evidence="5">
    <location>
        <begin position="144"/>
        <end position="165"/>
    </location>
</feature>
<evidence type="ECO:0000256" key="1">
    <source>
        <dbReference type="ARBA" id="ARBA00022512"/>
    </source>
</evidence>
<dbReference type="Pfam" id="PF00746">
    <property type="entry name" value="Gram_pos_anchor"/>
    <property type="match status" value="1"/>
</dbReference>
<dbReference type="Gene3D" id="2.60.40.10">
    <property type="entry name" value="Immunoglobulins"/>
    <property type="match status" value="1"/>
</dbReference>
<feature type="domain" description="DUF7507" evidence="7">
    <location>
        <begin position="7"/>
        <end position="120"/>
    </location>
</feature>
<dbReference type="NCBIfam" id="TIGR01451">
    <property type="entry name" value="B_ant_repeat"/>
    <property type="match status" value="1"/>
</dbReference>
<sequence>MNIDAPAPALSLVKSVTNLPASGKFAVGDTVNFSFEVRNTGNMPLSGVAVTEKSFTNAAGSKLSLTSGPTAAPGFSGSLAPGEQTVFTGTYVVTEEDLGGELTNTAAASAETVTGEQVSAESTVSALIQAVSTSVPGTLPTTGAAIGGLVAALLLAMSAGAVLILRRRREVGVGIDR</sequence>
<evidence type="ECO:0000313" key="8">
    <source>
        <dbReference type="EMBL" id="QIM17626.1"/>
    </source>
</evidence>
<feature type="domain" description="Gram-positive cocci surface proteins LPxTG" evidence="6">
    <location>
        <begin position="134"/>
        <end position="170"/>
    </location>
</feature>
<name>A0ABX6JUG1_9MICO</name>
<evidence type="ECO:0000259" key="7">
    <source>
        <dbReference type="Pfam" id="PF24346"/>
    </source>
</evidence>
<evidence type="ECO:0000256" key="5">
    <source>
        <dbReference type="SAM" id="Phobius"/>
    </source>
</evidence>